<evidence type="ECO:0000313" key="2">
    <source>
        <dbReference type="EMBL" id="ROP41346.1"/>
    </source>
</evidence>
<protein>
    <submittedName>
        <fullName evidence="2">Uncharacterized protein</fullName>
    </submittedName>
</protein>
<keyword evidence="3" id="KW-1185">Reference proteome</keyword>
<dbReference type="EMBL" id="RJKM01000001">
    <property type="protein sequence ID" value="ROP41346.1"/>
    <property type="molecule type" value="Genomic_DNA"/>
</dbReference>
<evidence type="ECO:0000256" key="1">
    <source>
        <dbReference type="SAM" id="MobiDB-lite"/>
    </source>
</evidence>
<gene>
    <name evidence="2" type="ORF">EDD40_6775</name>
</gene>
<feature type="region of interest" description="Disordered" evidence="1">
    <location>
        <begin position="1"/>
        <end position="23"/>
    </location>
</feature>
<sequence length="70" mass="7202">MNDANRDEVTTWSEDQDGDHPAGEMALSRRAKAGARARALAGLTLAVGAYAAVTVSESTMTTVSAPGLPL</sequence>
<dbReference type="AlphaFoldDB" id="A0A3N1HFT6"/>
<dbReference type="RefSeq" id="WP_123746480.1">
    <property type="nucleotide sequence ID" value="NZ_RJKM01000001.1"/>
</dbReference>
<accession>A0A3N1HFT6</accession>
<comment type="caution">
    <text evidence="2">The sequence shown here is derived from an EMBL/GenBank/DDBJ whole genome shotgun (WGS) entry which is preliminary data.</text>
</comment>
<reference evidence="2 3" key="1">
    <citation type="submission" date="2018-11" db="EMBL/GenBank/DDBJ databases">
        <title>Sequencing the genomes of 1000 actinobacteria strains.</title>
        <authorList>
            <person name="Klenk H.-P."/>
        </authorList>
    </citation>
    <scope>NUCLEOTIDE SEQUENCE [LARGE SCALE GENOMIC DNA]</scope>
    <source>
        <strain evidence="2 3">DSM 44231</strain>
    </source>
</reference>
<dbReference type="Proteomes" id="UP000268727">
    <property type="component" value="Unassembled WGS sequence"/>
</dbReference>
<evidence type="ECO:0000313" key="3">
    <source>
        <dbReference type="Proteomes" id="UP000268727"/>
    </source>
</evidence>
<name>A0A3N1HFT6_9PSEU</name>
<proteinExistence type="predicted"/>
<organism evidence="2 3">
    <name type="scientific">Saccharothrix texasensis</name>
    <dbReference type="NCBI Taxonomy" id="103734"/>
    <lineage>
        <taxon>Bacteria</taxon>
        <taxon>Bacillati</taxon>
        <taxon>Actinomycetota</taxon>
        <taxon>Actinomycetes</taxon>
        <taxon>Pseudonocardiales</taxon>
        <taxon>Pseudonocardiaceae</taxon>
        <taxon>Saccharothrix</taxon>
    </lineage>
</organism>